<dbReference type="PANTHER" id="PTHR30606:SF9">
    <property type="entry name" value="LIPID A BIOSYNTHESIS LAUROYLTRANSFERASE"/>
    <property type="match status" value="1"/>
</dbReference>
<evidence type="ECO:0000256" key="6">
    <source>
        <dbReference type="ARBA" id="ARBA00023315"/>
    </source>
</evidence>
<dbReference type="GO" id="GO:0009247">
    <property type="term" value="P:glycolipid biosynthetic process"/>
    <property type="evidence" value="ECO:0007669"/>
    <property type="project" value="UniProtKB-ARBA"/>
</dbReference>
<dbReference type="Pfam" id="PF03279">
    <property type="entry name" value="Lip_A_acyltrans"/>
    <property type="match status" value="1"/>
</dbReference>
<evidence type="ECO:0000313" key="8">
    <source>
        <dbReference type="Proteomes" id="UP001059380"/>
    </source>
</evidence>
<keyword evidence="2" id="KW-1003">Cell membrane</keyword>
<dbReference type="KEGG" id="orp:MOP44_19390"/>
<keyword evidence="6 7" id="KW-0012">Acyltransferase</keyword>
<keyword evidence="5" id="KW-0472">Membrane</keyword>
<organism evidence="7 8">
    <name type="scientific">Occallatibacter riparius</name>
    <dbReference type="NCBI Taxonomy" id="1002689"/>
    <lineage>
        <taxon>Bacteria</taxon>
        <taxon>Pseudomonadati</taxon>
        <taxon>Acidobacteriota</taxon>
        <taxon>Terriglobia</taxon>
        <taxon>Terriglobales</taxon>
        <taxon>Acidobacteriaceae</taxon>
        <taxon>Occallatibacter</taxon>
    </lineage>
</organism>
<evidence type="ECO:0000256" key="4">
    <source>
        <dbReference type="ARBA" id="ARBA00022679"/>
    </source>
</evidence>
<name>A0A9J7BJK9_9BACT</name>
<dbReference type="InterPro" id="IPR004960">
    <property type="entry name" value="LipA_acyltrans"/>
</dbReference>
<keyword evidence="3" id="KW-0997">Cell inner membrane</keyword>
<evidence type="ECO:0000313" key="7">
    <source>
        <dbReference type="EMBL" id="UWZ82723.1"/>
    </source>
</evidence>
<evidence type="ECO:0000256" key="3">
    <source>
        <dbReference type="ARBA" id="ARBA00022519"/>
    </source>
</evidence>
<evidence type="ECO:0000256" key="1">
    <source>
        <dbReference type="ARBA" id="ARBA00004533"/>
    </source>
</evidence>
<protein>
    <submittedName>
        <fullName evidence="7">Lysophospholipid acyltransferase family protein</fullName>
    </submittedName>
</protein>
<proteinExistence type="predicted"/>
<keyword evidence="4" id="KW-0808">Transferase</keyword>
<dbReference type="Proteomes" id="UP001059380">
    <property type="component" value="Chromosome"/>
</dbReference>
<dbReference type="PANTHER" id="PTHR30606">
    <property type="entry name" value="LIPID A BIOSYNTHESIS LAUROYL ACYLTRANSFERASE"/>
    <property type="match status" value="1"/>
</dbReference>
<dbReference type="GO" id="GO:0016746">
    <property type="term" value="F:acyltransferase activity"/>
    <property type="evidence" value="ECO:0007669"/>
    <property type="project" value="UniProtKB-KW"/>
</dbReference>
<gene>
    <name evidence="7" type="ORF">MOP44_19390</name>
</gene>
<dbReference type="GO" id="GO:0005886">
    <property type="term" value="C:plasma membrane"/>
    <property type="evidence" value="ECO:0007669"/>
    <property type="project" value="UniProtKB-SubCell"/>
</dbReference>
<keyword evidence="8" id="KW-1185">Reference proteome</keyword>
<reference evidence="7" key="1">
    <citation type="submission" date="2021-04" db="EMBL/GenBank/DDBJ databases">
        <title>Phylogenetic analysis of Acidobacteriaceae.</title>
        <authorList>
            <person name="Qiu L."/>
            <person name="Zhang Q."/>
        </authorList>
    </citation>
    <scope>NUCLEOTIDE SEQUENCE</scope>
    <source>
        <strain evidence="7">DSM 25168</strain>
    </source>
</reference>
<comment type="subcellular location">
    <subcellularLocation>
        <location evidence="1">Cell inner membrane</location>
    </subcellularLocation>
</comment>
<evidence type="ECO:0000256" key="2">
    <source>
        <dbReference type="ARBA" id="ARBA00022475"/>
    </source>
</evidence>
<dbReference type="AlphaFoldDB" id="A0A9J7BJK9"/>
<dbReference type="PIRSF" id="PIRSF026649">
    <property type="entry name" value="MsbB"/>
    <property type="match status" value="1"/>
</dbReference>
<accession>A0A9J7BJK9</accession>
<sequence length="303" mass="34918">MQERLEYWLVTAVARTLGRLPRGISRILVRILTFTCYIALSRLRRVGQRNLDLALPKLPPNTKKKILRHVYRNLGWQLVEFCRMPRYTPENTRNWIRTEGLDHYLAARARGKGVLILTGHLGAWELSSFYHSLMGYPMGMVIRRLDNRVLDEYVNGIRCLHGNRVLHKDDFARGLLTAMRSGQTVGILMDTNMTPPQGEFVKFFGVTACTASGLARVALKTGAAVLPGFCLWEEKEQQYVLHFGPELDFTRTPKPESAHEADILALTQQCNDVLESWIRRYPDQWLWIHRRWKTRAPGEAGVY</sequence>
<dbReference type="EMBL" id="CP093313">
    <property type="protein sequence ID" value="UWZ82723.1"/>
    <property type="molecule type" value="Genomic_DNA"/>
</dbReference>
<evidence type="ECO:0000256" key="5">
    <source>
        <dbReference type="ARBA" id="ARBA00023136"/>
    </source>
</evidence>
<dbReference type="CDD" id="cd07984">
    <property type="entry name" value="LPLAT_LABLAT-like"/>
    <property type="match status" value="1"/>
</dbReference>
<dbReference type="RefSeq" id="WP_260791911.1">
    <property type="nucleotide sequence ID" value="NZ_CP093313.1"/>
</dbReference>